<organism evidence="2 3">
    <name type="scientific">Sphaerisporangium aureirubrum</name>
    <dbReference type="NCBI Taxonomy" id="1544736"/>
    <lineage>
        <taxon>Bacteria</taxon>
        <taxon>Bacillati</taxon>
        <taxon>Actinomycetota</taxon>
        <taxon>Actinomycetes</taxon>
        <taxon>Streptosporangiales</taxon>
        <taxon>Streptosporangiaceae</taxon>
        <taxon>Sphaerisporangium</taxon>
    </lineage>
</organism>
<proteinExistence type="predicted"/>
<reference evidence="3" key="1">
    <citation type="journal article" date="2019" name="Int. J. Syst. Evol. Microbiol.">
        <title>The Global Catalogue of Microorganisms (GCM) 10K type strain sequencing project: providing services to taxonomists for standard genome sequencing and annotation.</title>
        <authorList>
            <consortium name="The Broad Institute Genomics Platform"/>
            <consortium name="The Broad Institute Genome Sequencing Center for Infectious Disease"/>
            <person name="Wu L."/>
            <person name="Ma J."/>
        </authorList>
    </citation>
    <scope>NUCLEOTIDE SEQUENCE [LARGE SCALE GENOMIC DNA]</scope>
    <source>
        <strain evidence="3">JCM 30346</strain>
    </source>
</reference>
<evidence type="ECO:0000313" key="2">
    <source>
        <dbReference type="EMBL" id="MFC6086849.1"/>
    </source>
</evidence>
<dbReference type="SUPFAM" id="SSF46785">
    <property type="entry name" value="Winged helix' DNA-binding domain"/>
    <property type="match status" value="1"/>
</dbReference>
<dbReference type="Gene3D" id="1.10.10.10">
    <property type="entry name" value="Winged helix-like DNA-binding domain superfamily/Winged helix DNA-binding domain"/>
    <property type="match status" value="1"/>
</dbReference>
<dbReference type="Pfam" id="PF12840">
    <property type="entry name" value="HTH_20"/>
    <property type="match status" value="1"/>
</dbReference>
<dbReference type="InterPro" id="IPR001845">
    <property type="entry name" value="HTH_ArsR_DNA-bd_dom"/>
</dbReference>
<gene>
    <name evidence="2" type="ORF">ACFP1K_37190</name>
</gene>
<evidence type="ECO:0000259" key="1">
    <source>
        <dbReference type="SMART" id="SM00418"/>
    </source>
</evidence>
<dbReference type="InterPro" id="IPR036388">
    <property type="entry name" value="WH-like_DNA-bd_sf"/>
</dbReference>
<dbReference type="InterPro" id="IPR011991">
    <property type="entry name" value="ArsR-like_HTH"/>
</dbReference>
<keyword evidence="3" id="KW-1185">Reference proteome</keyword>
<feature type="domain" description="HTH arsR-type" evidence="1">
    <location>
        <begin position="14"/>
        <end position="97"/>
    </location>
</feature>
<comment type="caution">
    <text evidence="2">The sequence shown here is derived from an EMBL/GenBank/DDBJ whole genome shotgun (WGS) entry which is preliminary data.</text>
</comment>
<dbReference type="EMBL" id="JBHSRF010000103">
    <property type="protein sequence ID" value="MFC6086849.1"/>
    <property type="molecule type" value="Genomic_DNA"/>
</dbReference>
<dbReference type="Proteomes" id="UP001596137">
    <property type="component" value="Unassembled WGS sequence"/>
</dbReference>
<name>A0ABW1NVS7_9ACTN</name>
<evidence type="ECO:0000313" key="3">
    <source>
        <dbReference type="Proteomes" id="UP001596137"/>
    </source>
</evidence>
<accession>A0ABW1NVS7</accession>
<dbReference type="InterPro" id="IPR036390">
    <property type="entry name" value="WH_DNA-bd_sf"/>
</dbReference>
<sequence length="201" mass="22832">MSREEPTGRNDDVTVLKAFAHPMRVRLYYSLRNAGAASVSQLAGAVGSPIAQVSYHLHQLHQFGFIEEVPQYARDRRERWWQLSGKRVGWDAASLLDEPEAAAVAAMVKGSAVREQYRLIERFQEQEKDWDPGWLDAAFMSDGTIDLTCEELARMHAELKAVIERYAMAGARRRQARQTPPPGAERVMYILHGFPIHGREQ</sequence>
<dbReference type="RefSeq" id="WP_380762430.1">
    <property type="nucleotide sequence ID" value="NZ_JBHSRF010000103.1"/>
</dbReference>
<protein>
    <submittedName>
        <fullName evidence="2">Helix-turn-helix domain-containing protein</fullName>
    </submittedName>
</protein>
<dbReference type="SMART" id="SM00418">
    <property type="entry name" value="HTH_ARSR"/>
    <property type="match status" value="1"/>
</dbReference>
<dbReference type="CDD" id="cd00090">
    <property type="entry name" value="HTH_ARSR"/>
    <property type="match status" value="1"/>
</dbReference>